<organism evidence="2 3">
    <name type="scientific">Sparassis crispa</name>
    <dbReference type="NCBI Taxonomy" id="139825"/>
    <lineage>
        <taxon>Eukaryota</taxon>
        <taxon>Fungi</taxon>
        <taxon>Dikarya</taxon>
        <taxon>Basidiomycota</taxon>
        <taxon>Agaricomycotina</taxon>
        <taxon>Agaricomycetes</taxon>
        <taxon>Polyporales</taxon>
        <taxon>Sparassidaceae</taxon>
        <taxon>Sparassis</taxon>
    </lineage>
</organism>
<dbReference type="PANTHER" id="PTHR12358">
    <property type="entry name" value="SPHINGOSINE KINASE"/>
    <property type="match status" value="1"/>
</dbReference>
<dbReference type="InterPro" id="IPR017438">
    <property type="entry name" value="ATP-NAD_kinase_N"/>
</dbReference>
<dbReference type="InterPro" id="IPR016064">
    <property type="entry name" value="NAD/diacylglycerol_kinase_sf"/>
</dbReference>
<dbReference type="SUPFAM" id="SSF111331">
    <property type="entry name" value="NAD kinase/diacylglycerol kinase-like"/>
    <property type="match status" value="1"/>
</dbReference>
<dbReference type="Proteomes" id="UP000287166">
    <property type="component" value="Unassembled WGS sequence"/>
</dbReference>
<evidence type="ECO:0000313" key="3">
    <source>
        <dbReference type="Proteomes" id="UP000287166"/>
    </source>
</evidence>
<dbReference type="PANTHER" id="PTHR12358:SF105">
    <property type="entry name" value="DAGKC DOMAIN-CONTAINING PROTEIN"/>
    <property type="match status" value="1"/>
</dbReference>
<evidence type="ECO:0000259" key="1">
    <source>
        <dbReference type="PROSITE" id="PS50146"/>
    </source>
</evidence>
<keyword evidence="2" id="KW-0808">Transferase</keyword>
<sequence>MPVFVIYNPVCGDGTANELFQEHVLPLIEKSSKVVDKIIVTESQGHAASALRESFAQEDPITVVLGAGDGTLHEIINAPDPKADVSFALVPCGTANALYSSIFPHTGEVDHADYKLKSVQAFVNDRPTIPLTLALTDLDAPDKPRRSVASAVVTSTALHASILHDSEALRSSVPGIERFKVAARQNITRWYRATVRLHPAMNAGRVHIYDPAEGKFVPHPQSTKDAPLVLEGPFAYFVSTVNVDRLEPQFRITPLQSDFKPTEASFDLVVVRPFRDPSISVDSEGTRAAFAPKLGSVLQAAYRNGAHASMRYANDGSTVDEGNGPTVVEYFRCGGWEWKPVSDQQCV</sequence>
<gene>
    <name evidence="2" type="ORF">SCP_0409560</name>
</gene>
<dbReference type="GO" id="GO:0001727">
    <property type="term" value="F:lipid kinase activity"/>
    <property type="evidence" value="ECO:0007669"/>
    <property type="project" value="TreeGrafter"/>
</dbReference>
<dbReference type="RefSeq" id="XP_027613485.1">
    <property type="nucleotide sequence ID" value="XM_027757684.1"/>
</dbReference>
<reference evidence="2 3" key="1">
    <citation type="journal article" date="2018" name="Sci. Rep.">
        <title>Genome sequence of the cauliflower mushroom Sparassis crispa (Hanabiratake) and its association with beneficial usage.</title>
        <authorList>
            <person name="Kiyama R."/>
            <person name="Furutani Y."/>
            <person name="Kawaguchi K."/>
            <person name="Nakanishi T."/>
        </authorList>
    </citation>
    <scope>NUCLEOTIDE SEQUENCE [LARGE SCALE GENOMIC DNA]</scope>
</reference>
<dbReference type="GO" id="GO:0046512">
    <property type="term" value="P:sphingosine biosynthetic process"/>
    <property type="evidence" value="ECO:0007669"/>
    <property type="project" value="TreeGrafter"/>
</dbReference>
<dbReference type="EMBL" id="BFAD01000004">
    <property type="protein sequence ID" value="GBE82572.1"/>
    <property type="molecule type" value="Genomic_DNA"/>
</dbReference>
<dbReference type="InterPro" id="IPR050187">
    <property type="entry name" value="Lipid_Phosphate_FormReg"/>
</dbReference>
<accession>A0A401GK88</accession>
<feature type="domain" description="DAGKc" evidence="1">
    <location>
        <begin position="1"/>
        <end position="98"/>
    </location>
</feature>
<dbReference type="Pfam" id="PF00781">
    <property type="entry name" value="DAGK_cat"/>
    <property type="match status" value="1"/>
</dbReference>
<name>A0A401GK88_9APHY</name>
<dbReference type="GO" id="GO:0016020">
    <property type="term" value="C:membrane"/>
    <property type="evidence" value="ECO:0007669"/>
    <property type="project" value="TreeGrafter"/>
</dbReference>
<dbReference type="GO" id="GO:0005737">
    <property type="term" value="C:cytoplasm"/>
    <property type="evidence" value="ECO:0007669"/>
    <property type="project" value="TreeGrafter"/>
</dbReference>
<dbReference type="PROSITE" id="PS50146">
    <property type="entry name" value="DAGK"/>
    <property type="match status" value="1"/>
</dbReference>
<dbReference type="InterPro" id="IPR001206">
    <property type="entry name" value="Diacylglycerol_kinase_cat_dom"/>
</dbReference>
<protein>
    <submittedName>
        <fullName evidence="2">Sphingosine kinase 1</fullName>
    </submittedName>
</protein>
<dbReference type="GeneID" id="38779489"/>
<keyword evidence="3" id="KW-1185">Reference proteome</keyword>
<dbReference type="Gene3D" id="3.40.50.10330">
    <property type="entry name" value="Probable inorganic polyphosphate/atp-NAD kinase, domain 1"/>
    <property type="match status" value="1"/>
</dbReference>
<dbReference type="SMART" id="SM00046">
    <property type="entry name" value="DAGKc"/>
    <property type="match status" value="1"/>
</dbReference>
<dbReference type="InParanoid" id="A0A401GK88"/>
<dbReference type="STRING" id="139825.A0A401GK88"/>
<keyword evidence="2" id="KW-0418">Kinase</keyword>
<evidence type="ECO:0000313" key="2">
    <source>
        <dbReference type="EMBL" id="GBE82572.1"/>
    </source>
</evidence>
<dbReference type="OrthoDB" id="336240at2759"/>
<comment type="caution">
    <text evidence="2">The sequence shown here is derived from an EMBL/GenBank/DDBJ whole genome shotgun (WGS) entry which is preliminary data.</text>
</comment>
<dbReference type="AlphaFoldDB" id="A0A401GK88"/>
<proteinExistence type="predicted"/>